<evidence type="ECO:0000259" key="1">
    <source>
        <dbReference type="Pfam" id="PF00270"/>
    </source>
</evidence>
<dbReference type="GO" id="GO:0003676">
    <property type="term" value="F:nucleic acid binding"/>
    <property type="evidence" value="ECO:0007669"/>
    <property type="project" value="InterPro"/>
</dbReference>
<dbReference type="InterPro" id="IPR011545">
    <property type="entry name" value="DEAD/DEAH_box_helicase_dom"/>
</dbReference>
<dbReference type="SUPFAM" id="SSF52540">
    <property type="entry name" value="P-loop containing nucleoside triphosphate hydrolases"/>
    <property type="match status" value="1"/>
</dbReference>
<dbReference type="OrthoDB" id="3260945at2759"/>
<protein>
    <recommendedName>
        <fullName evidence="1">DEAD/DEAH-box helicase domain-containing protein</fullName>
    </recommendedName>
</protein>
<dbReference type="InterPro" id="IPR027417">
    <property type="entry name" value="P-loop_NTPase"/>
</dbReference>
<name>A0A6A4GFR1_9AGAR</name>
<accession>A0A6A4GFR1</accession>
<dbReference type="Proteomes" id="UP000799118">
    <property type="component" value="Unassembled WGS sequence"/>
</dbReference>
<gene>
    <name evidence="2" type="ORF">BT96DRAFT_968543</name>
</gene>
<proteinExistence type="predicted"/>
<evidence type="ECO:0000313" key="2">
    <source>
        <dbReference type="EMBL" id="KAE9384328.1"/>
    </source>
</evidence>
<dbReference type="GO" id="GO:0005524">
    <property type="term" value="F:ATP binding"/>
    <property type="evidence" value="ECO:0007669"/>
    <property type="project" value="InterPro"/>
</dbReference>
<dbReference type="Gene3D" id="3.40.50.300">
    <property type="entry name" value="P-loop containing nucleotide triphosphate hydrolases"/>
    <property type="match status" value="1"/>
</dbReference>
<sequence length="324" mass="36071">MACHITGGGKSALFGIPILVHHEISGNPTLYPKFSVCIRERAVGIVITPTKGLANDILGIEGFAYTHKNITAQQKISVNIVKEIISCCYSVICVDPEHLREREWYLIANSPSFRENVIFACAEEGHVINEWGLSFHPLFRHIGMFFRGRLPSHISVFSLTATMQLGEPLHLLITYLNQRRKTIIHVRTIDLGYRIFLYLFKHSPKDSHCLRCFRMYNSLVSDKYNKRTIDLLDSDPFFQAAIATKALSLGVHAKSVMDSVSVGGSDTQDESEQSGIAAGEVSVSAIARLKPSELLSSKSKKTRPLDPAKVVYYAETFCHVACGN</sequence>
<keyword evidence="3" id="KW-1185">Reference proteome</keyword>
<organism evidence="2 3">
    <name type="scientific">Gymnopus androsaceus JB14</name>
    <dbReference type="NCBI Taxonomy" id="1447944"/>
    <lineage>
        <taxon>Eukaryota</taxon>
        <taxon>Fungi</taxon>
        <taxon>Dikarya</taxon>
        <taxon>Basidiomycota</taxon>
        <taxon>Agaricomycotina</taxon>
        <taxon>Agaricomycetes</taxon>
        <taxon>Agaricomycetidae</taxon>
        <taxon>Agaricales</taxon>
        <taxon>Marasmiineae</taxon>
        <taxon>Omphalotaceae</taxon>
        <taxon>Gymnopus</taxon>
    </lineage>
</organism>
<evidence type="ECO:0000313" key="3">
    <source>
        <dbReference type="Proteomes" id="UP000799118"/>
    </source>
</evidence>
<dbReference type="EMBL" id="ML770168">
    <property type="protein sequence ID" value="KAE9384328.1"/>
    <property type="molecule type" value="Genomic_DNA"/>
</dbReference>
<reference evidence="2" key="1">
    <citation type="journal article" date="2019" name="Environ. Microbiol.">
        <title>Fungal ecological strategies reflected in gene transcription - a case study of two litter decomposers.</title>
        <authorList>
            <person name="Barbi F."/>
            <person name="Kohler A."/>
            <person name="Barry K."/>
            <person name="Baskaran P."/>
            <person name="Daum C."/>
            <person name="Fauchery L."/>
            <person name="Ihrmark K."/>
            <person name="Kuo A."/>
            <person name="LaButti K."/>
            <person name="Lipzen A."/>
            <person name="Morin E."/>
            <person name="Grigoriev I.V."/>
            <person name="Henrissat B."/>
            <person name="Lindahl B."/>
            <person name="Martin F."/>
        </authorList>
    </citation>
    <scope>NUCLEOTIDE SEQUENCE</scope>
    <source>
        <strain evidence="2">JB14</strain>
    </source>
</reference>
<dbReference type="Pfam" id="PF00270">
    <property type="entry name" value="DEAD"/>
    <property type="match status" value="1"/>
</dbReference>
<dbReference type="AlphaFoldDB" id="A0A6A4GFR1"/>
<feature type="domain" description="DEAD/DEAH-box helicase" evidence="1">
    <location>
        <begin position="2"/>
        <end position="164"/>
    </location>
</feature>